<dbReference type="PANTHER" id="PTHR34472:SF1">
    <property type="entry name" value="SULFUR CARRIER PROTEIN THIS"/>
    <property type="match status" value="1"/>
</dbReference>
<dbReference type="EMBL" id="JAANNP010000002">
    <property type="protein sequence ID" value="NHC13294.1"/>
    <property type="molecule type" value="Genomic_DNA"/>
</dbReference>
<protein>
    <submittedName>
        <fullName evidence="1">Sulfur carrier protein ThiS</fullName>
    </submittedName>
</protein>
<dbReference type="InterPro" id="IPR010035">
    <property type="entry name" value="Thi_S"/>
</dbReference>
<evidence type="ECO:0000313" key="2">
    <source>
        <dbReference type="Proteomes" id="UP000800981"/>
    </source>
</evidence>
<proteinExistence type="predicted"/>
<gene>
    <name evidence="1" type="primary">thiS</name>
    <name evidence="1" type="ORF">G9H71_05810</name>
</gene>
<dbReference type="CDD" id="cd00565">
    <property type="entry name" value="Ubl_ThiS"/>
    <property type="match status" value="1"/>
</dbReference>
<dbReference type="InterPro" id="IPR003749">
    <property type="entry name" value="ThiS/MoaD-like"/>
</dbReference>
<dbReference type="InterPro" id="IPR016155">
    <property type="entry name" value="Mopterin_synth/thiamin_S_b"/>
</dbReference>
<sequence>MIVQVNGKQASVDDAATVGHVVQLSAPGARRAAVALNGEVVPRTAWDTTVLGAGDALEVLVPVAGG</sequence>
<dbReference type="PANTHER" id="PTHR34472">
    <property type="entry name" value="SULFUR CARRIER PROTEIN THIS"/>
    <property type="match status" value="1"/>
</dbReference>
<organism evidence="1 2">
    <name type="scientific">Motilibacter deserti</name>
    <dbReference type="NCBI Taxonomy" id="2714956"/>
    <lineage>
        <taxon>Bacteria</taxon>
        <taxon>Bacillati</taxon>
        <taxon>Actinomycetota</taxon>
        <taxon>Actinomycetes</taxon>
        <taxon>Motilibacterales</taxon>
        <taxon>Motilibacteraceae</taxon>
        <taxon>Motilibacter</taxon>
    </lineage>
</organism>
<dbReference type="SUPFAM" id="SSF54285">
    <property type="entry name" value="MoaD/ThiS"/>
    <property type="match status" value="1"/>
</dbReference>
<dbReference type="Gene3D" id="3.10.20.30">
    <property type="match status" value="1"/>
</dbReference>
<dbReference type="InterPro" id="IPR012675">
    <property type="entry name" value="Beta-grasp_dom_sf"/>
</dbReference>
<dbReference type="NCBIfam" id="TIGR01683">
    <property type="entry name" value="thiS"/>
    <property type="match status" value="1"/>
</dbReference>
<dbReference type="Proteomes" id="UP000800981">
    <property type="component" value="Unassembled WGS sequence"/>
</dbReference>
<reference evidence="1 2" key="1">
    <citation type="submission" date="2020-03" db="EMBL/GenBank/DDBJ databases">
        <title>Two novel Motilibacter sp.</title>
        <authorList>
            <person name="Liu S."/>
        </authorList>
    </citation>
    <scope>NUCLEOTIDE SEQUENCE [LARGE SCALE GENOMIC DNA]</scope>
    <source>
        <strain evidence="1 2">E257</strain>
    </source>
</reference>
<keyword evidence="2" id="KW-1185">Reference proteome</keyword>
<dbReference type="RefSeq" id="WP_166279483.1">
    <property type="nucleotide sequence ID" value="NZ_JAANNP010000002.1"/>
</dbReference>
<accession>A0ABX0GR12</accession>
<comment type="caution">
    <text evidence="1">The sequence shown here is derived from an EMBL/GenBank/DDBJ whole genome shotgun (WGS) entry which is preliminary data.</text>
</comment>
<name>A0ABX0GR12_9ACTN</name>
<dbReference type="Pfam" id="PF02597">
    <property type="entry name" value="ThiS"/>
    <property type="match status" value="1"/>
</dbReference>
<evidence type="ECO:0000313" key="1">
    <source>
        <dbReference type="EMBL" id="NHC13294.1"/>
    </source>
</evidence>